<evidence type="ECO:0000313" key="2">
    <source>
        <dbReference type="Proteomes" id="UP000501868"/>
    </source>
</evidence>
<dbReference type="EMBL" id="CP051128">
    <property type="protein sequence ID" value="QIZ10956.1"/>
    <property type="molecule type" value="Genomic_DNA"/>
</dbReference>
<dbReference type="Gene3D" id="3.40.1190.20">
    <property type="match status" value="1"/>
</dbReference>
<dbReference type="Proteomes" id="UP000501868">
    <property type="component" value="Chromosome"/>
</dbReference>
<organism evidence="1 2">
    <name type="scientific">Priestia megaterium</name>
    <name type="common">Bacillus megaterium</name>
    <dbReference type="NCBI Taxonomy" id="1404"/>
    <lineage>
        <taxon>Bacteria</taxon>
        <taxon>Bacillati</taxon>
        <taxon>Bacillota</taxon>
        <taxon>Bacilli</taxon>
        <taxon>Bacillales</taxon>
        <taxon>Bacillaceae</taxon>
        <taxon>Priestia</taxon>
    </lineage>
</organism>
<name>A0A6H1PBJ3_PRIMG</name>
<accession>A0A6H1PBJ3</accession>
<dbReference type="AlphaFoldDB" id="A0A6H1PBJ3"/>
<gene>
    <name evidence="1" type="ORF">HFZ78_14620</name>
</gene>
<sequence>MIHILIEYNVYPSHLKFIVVVEMKKFANAVASISVTRKGGIHSMPKLEEV</sequence>
<proteinExistence type="predicted"/>
<reference evidence="1 2" key="2">
    <citation type="submission" date="2020-04" db="EMBL/GenBank/DDBJ databases">
        <authorList>
            <person name="Fomenkov A."/>
            <person name="Anton B.P."/>
            <person name="Roberts R.J."/>
        </authorList>
    </citation>
    <scope>NUCLEOTIDE SEQUENCE [LARGE SCALE GENOMIC DNA]</scope>
    <source>
        <strain evidence="1 2">S2</strain>
    </source>
</reference>
<protein>
    <submittedName>
        <fullName evidence="1">Uncharacterized protein</fullName>
    </submittedName>
</protein>
<dbReference type="InterPro" id="IPR029056">
    <property type="entry name" value="Ribokinase-like"/>
</dbReference>
<reference evidence="1 2" key="1">
    <citation type="submission" date="2020-04" db="EMBL/GenBank/DDBJ databases">
        <title>Genome-Wide Identification of 5-Methylcytosine Sites in Bacterial Genomes By High-Throughput Sequencing of MspJI Restriction Fragments.</title>
        <authorList>
            <person name="Wu V."/>
        </authorList>
    </citation>
    <scope>NUCLEOTIDE SEQUENCE [LARGE SCALE GENOMIC DNA]</scope>
    <source>
        <strain evidence="1 2">S2</strain>
    </source>
</reference>
<evidence type="ECO:0000313" key="1">
    <source>
        <dbReference type="EMBL" id="QIZ10956.1"/>
    </source>
</evidence>